<sequence>MGSALADGIEVKNAELIATGDAYQLNADFNIEVSAEVEEALSRGIPLSFLIEFQLVAPRRYWFDDEITSASQRIRLSYHALSRQYLINLPNHQKSFATLPEALEELSHVRDWIVLEKSQLAKGENYQALLRLRLDHTRLPKALQVEALSSEKWNLVSERYRWTPVF</sequence>
<comment type="caution">
    <text evidence="1">The sequence shown here is derived from an EMBL/GenBank/DDBJ whole genome shotgun (WGS) entry which is preliminary data.</text>
</comment>
<dbReference type="EMBL" id="MLJW01000353">
    <property type="protein sequence ID" value="OIQ88893.1"/>
    <property type="molecule type" value="Genomic_DNA"/>
</dbReference>
<evidence type="ECO:0000313" key="1">
    <source>
        <dbReference type="EMBL" id="OIQ88893.1"/>
    </source>
</evidence>
<evidence type="ECO:0008006" key="2">
    <source>
        <dbReference type="Google" id="ProtNLM"/>
    </source>
</evidence>
<accession>A0A1J5RL70</accession>
<name>A0A1J5RL70_9ZZZZ</name>
<dbReference type="Pfam" id="PF14334">
    <property type="entry name" value="DUF4390"/>
    <property type="match status" value="1"/>
</dbReference>
<dbReference type="InterPro" id="IPR025500">
    <property type="entry name" value="DUF4390"/>
</dbReference>
<proteinExistence type="predicted"/>
<organism evidence="1">
    <name type="scientific">mine drainage metagenome</name>
    <dbReference type="NCBI Taxonomy" id="410659"/>
    <lineage>
        <taxon>unclassified sequences</taxon>
        <taxon>metagenomes</taxon>
        <taxon>ecological metagenomes</taxon>
    </lineage>
</organism>
<dbReference type="AlphaFoldDB" id="A0A1J5RL70"/>
<reference evidence="1" key="1">
    <citation type="submission" date="2016-10" db="EMBL/GenBank/DDBJ databases">
        <title>Sequence of Gallionella enrichment culture.</title>
        <authorList>
            <person name="Poehlein A."/>
            <person name="Muehling M."/>
            <person name="Daniel R."/>
        </authorList>
    </citation>
    <scope>NUCLEOTIDE SEQUENCE</scope>
</reference>
<gene>
    <name evidence="1" type="ORF">GALL_292190</name>
</gene>
<protein>
    <recommendedName>
        <fullName evidence="2">DUF4390 domain-containing protein</fullName>
    </recommendedName>
</protein>